<evidence type="ECO:0000259" key="1">
    <source>
        <dbReference type="Pfam" id="PF01471"/>
    </source>
</evidence>
<dbReference type="Gene3D" id="1.10.101.10">
    <property type="entry name" value="PGBD-like superfamily/PGBD"/>
    <property type="match status" value="1"/>
</dbReference>
<proteinExistence type="predicted"/>
<dbReference type="InterPro" id="IPR036365">
    <property type="entry name" value="PGBD-like_sf"/>
</dbReference>
<gene>
    <name evidence="2" type="ORF">E1294_50750</name>
</gene>
<dbReference type="OrthoDB" id="5124837at2"/>
<feature type="domain" description="Peptidoglycan binding-like" evidence="1">
    <location>
        <begin position="63"/>
        <end position="116"/>
    </location>
</feature>
<organism evidence="2 3">
    <name type="scientific">Nonomuraea diastatica</name>
    <dbReference type="NCBI Taxonomy" id="1848329"/>
    <lineage>
        <taxon>Bacteria</taxon>
        <taxon>Bacillati</taxon>
        <taxon>Actinomycetota</taxon>
        <taxon>Actinomycetes</taxon>
        <taxon>Streptosporangiales</taxon>
        <taxon>Streptosporangiaceae</taxon>
        <taxon>Nonomuraea</taxon>
    </lineage>
</organism>
<dbReference type="InterPro" id="IPR036366">
    <property type="entry name" value="PGBDSf"/>
</dbReference>
<comment type="caution">
    <text evidence="2">The sequence shown here is derived from an EMBL/GenBank/DDBJ whole genome shotgun (WGS) entry which is preliminary data.</text>
</comment>
<reference evidence="2 3" key="1">
    <citation type="submission" date="2019-03" db="EMBL/GenBank/DDBJ databases">
        <title>Draft genome sequences of novel Actinobacteria.</title>
        <authorList>
            <person name="Sahin N."/>
            <person name="Ay H."/>
            <person name="Saygin H."/>
        </authorList>
    </citation>
    <scope>NUCLEOTIDE SEQUENCE [LARGE SCALE GENOMIC DNA]</scope>
    <source>
        <strain evidence="2 3">KC712</strain>
    </source>
</reference>
<dbReference type="AlphaFoldDB" id="A0A4R4VM27"/>
<dbReference type="Proteomes" id="UP000294543">
    <property type="component" value="Unassembled WGS sequence"/>
</dbReference>
<keyword evidence="3" id="KW-1185">Reference proteome</keyword>
<protein>
    <submittedName>
        <fullName evidence="2">Peptidoglycan-binding protein</fullName>
    </submittedName>
</protein>
<dbReference type="InterPro" id="IPR002477">
    <property type="entry name" value="Peptidoglycan-bd-like"/>
</dbReference>
<evidence type="ECO:0000313" key="2">
    <source>
        <dbReference type="EMBL" id="TDD03404.1"/>
    </source>
</evidence>
<sequence length="120" mass="12862">MGNPGQVSALIRPPVVGGVTELITASPVEGRWQANRTEKIVKQLPTLQIGVGKKDDPLRWHVKTLFYLLHARGFGLNGGINETAFGDALRDALRQFQEAAGLSADGVCGSNTWPALLRAS</sequence>
<evidence type="ECO:0000313" key="3">
    <source>
        <dbReference type="Proteomes" id="UP000294543"/>
    </source>
</evidence>
<dbReference type="SUPFAM" id="SSF47090">
    <property type="entry name" value="PGBD-like"/>
    <property type="match status" value="1"/>
</dbReference>
<name>A0A4R4VM27_9ACTN</name>
<accession>A0A4R4VM27</accession>
<dbReference type="EMBL" id="SMKP01000327">
    <property type="protein sequence ID" value="TDD03404.1"/>
    <property type="molecule type" value="Genomic_DNA"/>
</dbReference>
<dbReference type="Pfam" id="PF01471">
    <property type="entry name" value="PG_binding_1"/>
    <property type="match status" value="1"/>
</dbReference>